<dbReference type="Proteomes" id="UP001295794">
    <property type="component" value="Unassembled WGS sequence"/>
</dbReference>
<organism evidence="1 2">
    <name type="scientific">Mycena citricolor</name>
    <dbReference type="NCBI Taxonomy" id="2018698"/>
    <lineage>
        <taxon>Eukaryota</taxon>
        <taxon>Fungi</taxon>
        <taxon>Dikarya</taxon>
        <taxon>Basidiomycota</taxon>
        <taxon>Agaricomycotina</taxon>
        <taxon>Agaricomycetes</taxon>
        <taxon>Agaricomycetidae</taxon>
        <taxon>Agaricales</taxon>
        <taxon>Marasmiineae</taxon>
        <taxon>Mycenaceae</taxon>
        <taxon>Mycena</taxon>
    </lineage>
</organism>
<proteinExistence type="predicted"/>
<evidence type="ECO:0000313" key="1">
    <source>
        <dbReference type="EMBL" id="CAK5282816.1"/>
    </source>
</evidence>
<reference evidence="1" key="1">
    <citation type="submission" date="2023-11" db="EMBL/GenBank/DDBJ databases">
        <authorList>
            <person name="De Vega J J."/>
            <person name="De Vega J J."/>
        </authorList>
    </citation>
    <scope>NUCLEOTIDE SEQUENCE</scope>
</reference>
<accession>A0AAD2HVA8</accession>
<comment type="caution">
    <text evidence="1">The sequence shown here is derived from an EMBL/GenBank/DDBJ whole genome shotgun (WGS) entry which is preliminary data.</text>
</comment>
<name>A0AAD2HVA8_9AGAR</name>
<dbReference type="EMBL" id="CAVNYO010000463">
    <property type="protein sequence ID" value="CAK5282816.1"/>
    <property type="molecule type" value="Genomic_DNA"/>
</dbReference>
<gene>
    <name evidence="1" type="ORF">MYCIT1_LOCUS34883</name>
</gene>
<feature type="non-terminal residue" evidence="1">
    <location>
        <position position="1"/>
    </location>
</feature>
<evidence type="ECO:0000313" key="2">
    <source>
        <dbReference type="Proteomes" id="UP001295794"/>
    </source>
</evidence>
<keyword evidence="2" id="KW-1185">Reference proteome</keyword>
<protein>
    <submittedName>
        <fullName evidence="1">Uncharacterized protein</fullName>
    </submittedName>
</protein>
<dbReference type="AlphaFoldDB" id="A0AAD2HVA8"/>
<sequence length="140" mass="14935">PPSETLSSARFSNPGYSSSVLFNAARNGLGCESWLCLLNCPGLRDEAGKSNISCTLARSLLFLLWTRRWSQTLLSRTACELGELGRLSILPGCSGEAKPLVALGEFDAGDALRALFDSSSEPKVKRNEGYCGDSGTDSVL</sequence>